<accession>A0AAU3HSL5</accession>
<dbReference type="EMBL" id="CP109546">
    <property type="protein sequence ID" value="WTZ07193.1"/>
    <property type="molecule type" value="Genomic_DNA"/>
</dbReference>
<protein>
    <submittedName>
        <fullName evidence="1">Uncharacterized protein</fullName>
    </submittedName>
</protein>
<proteinExistence type="predicted"/>
<evidence type="ECO:0000313" key="1">
    <source>
        <dbReference type="EMBL" id="WTZ07193.1"/>
    </source>
</evidence>
<dbReference type="AlphaFoldDB" id="A0AAU3HSL5"/>
<sequence>MVLLDATAVGCVSTWLSNGGALDRERHRILRDCIADLDLFLQLLDDAAELGYVRRLRQLARLVSESGPHPTD</sequence>
<organism evidence="1">
    <name type="scientific">Streptomyces sp. NBC_01393</name>
    <dbReference type="NCBI Taxonomy" id="2903851"/>
    <lineage>
        <taxon>Bacteria</taxon>
        <taxon>Bacillati</taxon>
        <taxon>Actinomycetota</taxon>
        <taxon>Actinomycetes</taxon>
        <taxon>Kitasatosporales</taxon>
        <taxon>Streptomycetaceae</taxon>
        <taxon>Streptomyces</taxon>
    </lineage>
</organism>
<reference evidence="1" key="1">
    <citation type="submission" date="2022-10" db="EMBL/GenBank/DDBJ databases">
        <title>The complete genomes of actinobacterial strains from the NBC collection.</title>
        <authorList>
            <person name="Joergensen T.S."/>
            <person name="Alvarez Arevalo M."/>
            <person name="Sterndorff E.B."/>
            <person name="Faurdal D."/>
            <person name="Vuksanovic O."/>
            <person name="Mourched A.-S."/>
            <person name="Charusanti P."/>
            <person name="Shaw S."/>
            <person name="Blin K."/>
            <person name="Weber T."/>
        </authorList>
    </citation>
    <scope>NUCLEOTIDE SEQUENCE</scope>
    <source>
        <strain evidence="1">NBC_01393</strain>
    </source>
</reference>
<gene>
    <name evidence="1" type="ORF">OG699_03795</name>
</gene>
<name>A0AAU3HSL5_9ACTN</name>